<dbReference type="Pfam" id="PF00498">
    <property type="entry name" value="FHA"/>
    <property type="match status" value="1"/>
</dbReference>
<dbReference type="RefSeq" id="WP_264014874.1">
    <property type="nucleotide sequence ID" value="NZ_JACKSJ010000195.1"/>
</dbReference>
<dbReference type="SMART" id="SM00240">
    <property type="entry name" value="FHA"/>
    <property type="match status" value="1"/>
</dbReference>
<dbReference type="PANTHER" id="PTHR23308">
    <property type="entry name" value="NUCLEAR INHIBITOR OF PROTEIN PHOSPHATASE-1"/>
    <property type="match status" value="1"/>
</dbReference>
<proteinExistence type="predicted"/>
<name>A0A9X2YSS0_9MYCO</name>
<dbReference type="Proteomes" id="UP001140293">
    <property type="component" value="Unassembled WGS sequence"/>
</dbReference>
<sequence>MTDGTGEPDVPALMIHCALDADAHTVRPDDGPVTIGRIPPARILVDDPRISSRHARIDALSGHWVLTDLGSTNGTYVDGHRIGVTAITDGMTVHLGNADGIPVSFTSIADADPVDDPEDDPVDAVDERLLRAGQAVAERRRELGLSQRDLLALGVAKSQGTLVNFENGRTWPRKSSRARLEEVLKWPPGTIAAIVAGESGAQPVDGEPADDNTEVLSNTVEMQLVVDAAEIGLHGINARILTLPGLHDPGYADQVGELLSELRRLASMISRATLAATAGADLAVLLSEVRRAHTDLMGRAAKAPGAPLGPRLYTARHRSELRVDEIAAAAGVDARIVTAAEADQAVDAAAAAALESVIATLTRHWSA</sequence>
<evidence type="ECO:0000256" key="1">
    <source>
        <dbReference type="ARBA" id="ARBA00022553"/>
    </source>
</evidence>
<accession>A0A9X2YSS0</accession>
<dbReference type="AlphaFoldDB" id="A0A9X2YSS0"/>
<dbReference type="SUPFAM" id="SSF49879">
    <property type="entry name" value="SMAD/FHA domain"/>
    <property type="match status" value="1"/>
</dbReference>
<evidence type="ECO:0000259" key="2">
    <source>
        <dbReference type="PROSITE" id="PS50006"/>
    </source>
</evidence>
<dbReference type="SUPFAM" id="SSF47413">
    <property type="entry name" value="lambda repressor-like DNA-binding domains"/>
    <property type="match status" value="1"/>
</dbReference>
<dbReference type="InterPro" id="IPR008984">
    <property type="entry name" value="SMAD_FHA_dom_sf"/>
</dbReference>
<dbReference type="InterPro" id="IPR050923">
    <property type="entry name" value="Cell_Proc_Reg/RNA_Proc"/>
</dbReference>
<dbReference type="EMBL" id="JACKSJ010000195">
    <property type="protein sequence ID" value="MCV7172701.1"/>
    <property type="molecule type" value="Genomic_DNA"/>
</dbReference>
<dbReference type="InterPro" id="IPR001387">
    <property type="entry name" value="Cro/C1-type_HTH"/>
</dbReference>
<protein>
    <submittedName>
        <fullName evidence="3">FHA domain-containing protein</fullName>
    </submittedName>
</protein>
<comment type="caution">
    <text evidence="3">The sequence shown here is derived from an EMBL/GenBank/DDBJ whole genome shotgun (WGS) entry which is preliminary data.</text>
</comment>
<reference evidence="3" key="2">
    <citation type="journal article" date="2022" name="BMC Genomics">
        <title>Comparative genome analysis of mycobacteria focusing on tRNA and non-coding RNA.</title>
        <authorList>
            <person name="Behra P.R.K."/>
            <person name="Pettersson B.M.F."/>
            <person name="Ramesh M."/>
            <person name="Das S."/>
            <person name="Dasgupta S."/>
            <person name="Kirsebom L.A."/>
        </authorList>
    </citation>
    <scope>NUCLEOTIDE SEQUENCE</scope>
    <source>
        <strain evidence="3">DSM 44615</strain>
    </source>
</reference>
<dbReference type="Gene3D" id="1.10.260.40">
    <property type="entry name" value="lambda repressor-like DNA-binding domains"/>
    <property type="match status" value="1"/>
</dbReference>
<gene>
    <name evidence="3" type="ORF">H7I41_22530</name>
</gene>
<keyword evidence="1" id="KW-0597">Phosphoprotein</keyword>
<organism evidence="3 4">
    <name type="scientific">[Mycobacterium] manitobense</name>
    <dbReference type="NCBI Taxonomy" id="190147"/>
    <lineage>
        <taxon>Bacteria</taxon>
        <taxon>Bacillati</taxon>
        <taxon>Actinomycetota</taxon>
        <taxon>Actinomycetes</taxon>
        <taxon>Mycobacteriales</taxon>
        <taxon>Mycobacteriaceae</taxon>
        <taxon>Mycolicibacterium</taxon>
    </lineage>
</organism>
<dbReference type="InterPro" id="IPR010982">
    <property type="entry name" value="Lambda_DNA-bd_dom_sf"/>
</dbReference>
<reference evidence="3" key="1">
    <citation type="submission" date="2020-07" db="EMBL/GenBank/DDBJ databases">
        <authorList>
            <person name="Pettersson B.M.F."/>
            <person name="Behra P.R.K."/>
            <person name="Ramesh M."/>
            <person name="Das S."/>
            <person name="Dasgupta S."/>
            <person name="Kirsebom L.A."/>
        </authorList>
    </citation>
    <scope>NUCLEOTIDE SEQUENCE</scope>
    <source>
        <strain evidence="3">DSM 44615</strain>
    </source>
</reference>
<dbReference type="PROSITE" id="PS50006">
    <property type="entry name" value="FHA_DOMAIN"/>
    <property type="match status" value="1"/>
</dbReference>
<evidence type="ECO:0000313" key="3">
    <source>
        <dbReference type="EMBL" id="MCV7172701.1"/>
    </source>
</evidence>
<evidence type="ECO:0000313" key="4">
    <source>
        <dbReference type="Proteomes" id="UP001140293"/>
    </source>
</evidence>
<dbReference type="Gene3D" id="2.60.200.20">
    <property type="match status" value="1"/>
</dbReference>
<dbReference type="GO" id="GO:0003677">
    <property type="term" value="F:DNA binding"/>
    <property type="evidence" value="ECO:0007669"/>
    <property type="project" value="InterPro"/>
</dbReference>
<feature type="domain" description="FHA" evidence="2">
    <location>
        <begin position="33"/>
        <end position="82"/>
    </location>
</feature>
<dbReference type="InterPro" id="IPR000253">
    <property type="entry name" value="FHA_dom"/>
</dbReference>
<keyword evidence="4" id="KW-1185">Reference proteome</keyword>
<dbReference type="CDD" id="cd00060">
    <property type="entry name" value="FHA"/>
    <property type="match status" value="1"/>
</dbReference>
<dbReference type="CDD" id="cd00093">
    <property type="entry name" value="HTH_XRE"/>
    <property type="match status" value="1"/>
</dbReference>